<dbReference type="Pfam" id="PF13489">
    <property type="entry name" value="Methyltransf_23"/>
    <property type="match status" value="1"/>
</dbReference>
<reference evidence="1" key="2">
    <citation type="submission" date="2020-09" db="EMBL/GenBank/DDBJ databases">
        <authorList>
            <person name="Sun Q."/>
            <person name="Zhou Y."/>
        </authorList>
    </citation>
    <scope>NUCLEOTIDE SEQUENCE</scope>
    <source>
        <strain evidence="1">CGMCC 1.12997</strain>
    </source>
</reference>
<comment type="caution">
    <text evidence="1">The sequence shown here is derived from an EMBL/GenBank/DDBJ whole genome shotgun (WGS) entry which is preliminary data.</text>
</comment>
<dbReference type="Gene3D" id="3.40.50.150">
    <property type="entry name" value="Vaccinia Virus protein VP39"/>
    <property type="match status" value="1"/>
</dbReference>
<reference evidence="1" key="1">
    <citation type="journal article" date="2014" name="Int. J. Syst. Evol. Microbiol.">
        <title>Complete genome sequence of Corynebacterium casei LMG S-19264T (=DSM 44701T), isolated from a smear-ripened cheese.</title>
        <authorList>
            <consortium name="US DOE Joint Genome Institute (JGI-PGF)"/>
            <person name="Walter F."/>
            <person name="Albersmeier A."/>
            <person name="Kalinowski J."/>
            <person name="Ruckert C."/>
        </authorList>
    </citation>
    <scope>NUCLEOTIDE SEQUENCE</scope>
    <source>
        <strain evidence="1">CGMCC 1.12997</strain>
    </source>
</reference>
<accession>A0A917HJA9</accession>
<proteinExistence type="predicted"/>
<gene>
    <name evidence="1" type="ORF">GCM10011585_26220</name>
</gene>
<dbReference type="Proteomes" id="UP000647241">
    <property type="component" value="Unassembled WGS sequence"/>
</dbReference>
<evidence type="ECO:0000313" key="2">
    <source>
        <dbReference type="Proteomes" id="UP000647241"/>
    </source>
</evidence>
<name>A0A917HJA9_9BACT</name>
<dbReference type="EMBL" id="BMGT01000003">
    <property type="protein sequence ID" value="GGG81488.1"/>
    <property type="molecule type" value="Genomic_DNA"/>
</dbReference>
<dbReference type="RefSeq" id="WP_263369170.1">
    <property type="nucleotide sequence ID" value="NZ_JAGSYJ010000003.1"/>
</dbReference>
<dbReference type="AlphaFoldDB" id="A0A917HJA9"/>
<dbReference type="InterPro" id="IPR029063">
    <property type="entry name" value="SAM-dependent_MTases_sf"/>
</dbReference>
<evidence type="ECO:0008006" key="3">
    <source>
        <dbReference type="Google" id="ProtNLM"/>
    </source>
</evidence>
<keyword evidence="2" id="KW-1185">Reference proteome</keyword>
<dbReference type="SUPFAM" id="SSF53335">
    <property type="entry name" value="S-adenosyl-L-methionine-dependent methyltransferases"/>
    <property type="match status" value="1"/>
</dbReference>
<organism evidence="1 2">
    <name type="scientific">Edaphobacter dinghuensis</name>
    <dbReference type="NCBI Taxonomy" id="1560005"/>
    <lineage>
        <taxon>Bacteria</taxon>
        <taxon>Pseudomonadati</taxon>
        <taxon>Acidobacteriota</taxon>
        <taxon>Terriglobia</taxon>
        <taxon>Terriglobales</taxon>
        <taxon>Acidobacteriaceae</taxon>
        <taxon>Edaphobacter</taxon>
    </lineage>
</organism>
<protein>
    <recommendedName>
        <fullName evidence="3">Methyltransferase family protein</fullName>
    </recommendedName>
</protein>
<sequence>MMNSGDLMNSCRNCGASTLRELGFIGNLAPFFLKRVYRIELATRISSHPFKRFIQKLTAPIQSLVSRIQPAIAAIEMQSCLNCSFVQSKFPFPEEGLARLYADYRSDSYNKERCHYEPYYAAIANQIGQHTERGLDRITALTKWLESRVNLSEASMLDYGGANGQFLPNVPGEKYVFEISDIEPYAGVIRIADASQLQTYSYIQLSHVLEHVNEPLIMVRQVAAFLAKDGYLLIEVPQDSSSDFLKRLQTGDLNCDVGVHEHINNYCELSVQKLIEAAGLQLISIEAVPVENPSAKQNFIRALAKNWQ</sequence>
<evidence type="ECO:0000313" key="1">
    <source>
        <dbReference type="EMBL" id="GGG81488.1"/>
    </source>
</evidence>